<dbReference type="EMBL" id="LT634361">
    <property type="protein sequence ID" value="SFZ84938.1"/>
    <property type="molecule type" value="Genomic_DNA"/>
</dbReference>
<organism evidence="1 2">
    <name type="scientific">Tenacibaculum maritimum NCIMB 2154</name>
    <dbReference type="NCBI Taxonomy" id="1349785"/>
    <lineage>
        <taxon>Bacteria</taxon>
        <taxon>Pseudomonadati</taxon>
        <taxon>Bacteroidota</taxon>
        <taxon>Flavobacteriia</taxon>
        <taxon>Flavobacteriales</taxon>
        <taxon>Flavobacteriaceae</taxon>
        <taxon>Tenacibaculum</taxon>
    </lineage>
</organism>
<dbReference type="OrthoDB" id="1098026at2"/>
<dbReference type="RefSeq" id="WP_024740179.1">
    <property type="nucleotide sequence ID" value="NZ_BAUG01000004.1"/>
</dbReference>
<keyword evidence="2" id="KW-1185">Reference proteome</keyword>
<dbReference type="STRING" id="1349785.GCA_000509405_02539"/>
<evidence type="ECO:0000313" key="2">
    <source>
        <dbReference type="Proteomes" id="UP000231564"/>
    </source>
</evidence>
<proteinExistence type="predicted"/>
<dbReference type="KEGG" id="tmar:MARIT_2979"/>
<reference evidence="1 2" key="1">
    <citation type="submission" date="2016-11" db="EMBL/GenBank/DDBJ databases">
        <authorList>
            <person name="Jaros S."/>
            <person name="Januszkiewicz K."/>
            <person name="Wedrychowicz H."/>
        </authorList>
    </citation>
    <scope>NUCLEOTIDE SEQUENCE [LARGE SCALE GENOMIC DNA]</scope>
    <source>
        <strain evidence="1">NCIMB 2154T</strain>
    </source>
</reference>
<protein>
    <recommendedName>
        <fullName evidence="3">Transcription regulator BetR N-terminal domain-containing protein</fullName>
    </recommendedName>
</protein>
<sequence>MKKKLFHYIKNKIPDNNSFIDVVSDVLGLSYDASYRRINGKTTLSFEEGFKLIKHFNIPLNDIYNAQDSNKININKKVNREDTPGLHEYFNEVSSIMNQFRRLKNSKYTYASKDFPIYHSLETNLLRKFKIYIYSHFLSKNKTGVQKTKFEKFVTPKVLDDVAQKVTDVFKRIKSDEIWNENIINTTLFQIKHLLELNLISPKSALSICDDLTKNIQIIEKRAINGHIEETKVDFNLYYNKMINLNNSILITSDSDNKFIIPYTPLSFFSIDDKNTTREIESYYEKQLLYSKKISGNAGMERELFFSILYGKINLMKKQIRIKESTEELLL</sequence>
<accession>A0A2H1EE27</accession>
<dbReference type="GeneID" id="47724424"/>
<gene>
    <name evidence="1" type="ORF">MARIT_2979</name>
</gene>
<dbReference type="AlphaFoldDB" id="A0A2H1EE27"/>
<evidence type="ECO:0008006" key="3">
    <source>
        <dbReference type="Google" id="ProtNLM"/>
    </source>
</evidence>
<name>A0A2H1EE27_9FLAO</name>
<evidence type="ECO:0000313" key="1">
    <source>
        <dbReference type="EMBL" id="SFZ84938.1"/>
    </source>
</evidence>
<dbReference type="Proteomes" id="UP000231564">
    <property type="component" value="Chromosome MARIT"/>
</dbReference>